<dbReference type="HAMAP" id="MF_00821">
    <property type="entry name" value="SecB"/>
    <property type="match status" value="1"/>
</dbReference>
<protein>
    <recommendedName>
        <fullName evidence="6">Protein-export protein SecB</fullName>
    </recommendedName>
</protein>
<keyword evidence="4 6" id="KW-0811">Translocation</keyword>
<dbReference type="Proteomes" id="UP001595711">
    <property type="component" value="Unassembled WGS sequence"/>
</dbReference>
<dbReference type="EMBL" id="JBHRYJ010000001">
    <property type="protein sequence ID" value="MFC3675572.1"/>
    <property type="molecule type" value="Genomic_DNA"/>
</dbReference>
<evidence type="ECO:0000256" key="4">
    <source>
        <dbReference type="ARBA" id="ARBA00023010"/>
    </source>
</evidence>
<dbReference type="InterPro" id="IPR003708">
    <property type="entry name" value="SecB"/>
</dbReference>
<keyword evidence="3 6" id="KW-0653">Protein transport</keyword>
<dbReference type="Gene3D" id="3.10.420.10">
    <property type="entry name" value="SecB-like"/>
    <property type="match status" value="1"/>
</dbReference>
<dbReference type="RefSeq" id="WP_379724386.1">
    <property type="nucleotide sequence ID" value="NZ_JBHRYJ010000001.1"/>
</dbReference>
<accession>A0ABV7VEW5</accession>
<dbReference type="PANTHER" id="PTHR36918:SF1">
    <property type="entry name" value="PROTEIN-EXPORT PROTEIN SECB"/>
    <property type="match status" value="1"/>
</dbReference>
<keyword evidence="5 6" id="KW-0143">Chaperone</keyword>
<name>A0ABV7VEW5_9PROT</name>
<comment type="subcellular location">
    <subcellularLocation>
        <location evidence="6">Cytoplasm</location>
    </subcellularLocation>
</comment>
<reference evidence="8" key="1">
    <citation type="journal article" date="2019" name="Int. J. Syst. Evol. Microbiol.">
        <title>The Global Catalogue of Microorganisms (GCM) 10K type strain sequencing project: providing services to taxonomists for standard genome sequencing and annotation.</title>
        <authorList>
            <consortium name="The Broad Institute Genomics Platform"/>
            <consortium name="The Broad Institute Genome Sequencing Center for Infectious Disease"/>
            <person name="Wu L."/>
            <person name="Ma J."/>
        </authorList>
    </citation>
    <scope>NUCLEOTIDE SEQUENCE [LARGE SCALE GENOMIC DNA]</scope>
    <source>
        <strain evidence="8">KCTC 42182</strain>
    </source>
</reference>
<evidence type="ECO:0000256" key="3">
    <source>
        <dbReference type="ARBA" id="ARBA00022927"/>
    </source>
</evidence>
<dbReference type="SUPFAM" id="SSF54611">
    <property type="entry name" value="SecB-like"/>
    <property type="match status" value="1"/>
</dbReference>
<keyword evidence="2 6" id="KW-0813">Transport</keyword>
<evidence type="ECO:0000256" key="2">
    <source>
        <dbReference type="ARBA" id="ARBA00022448"/>
    </source>
</evidence>
<sequence length="159" mass="17686">MTDSTMPPEGFNPDTAPRFGLNAQYTKDLSFEHPMAPRSFSMPGAPQISVNVGTQAERVSDDLYEVTLRIMCEAKHGEETAFVVDLYYAGLFAIANVPQEHIEPLLLVEAPRLLFPFARRIVADTTRDGGMPPLMLDPIDFLAQYQRSKEVEAAQQNLA</sequence>
<dbReference type="PRINTS" id="PR01594">
    <property type="entry name" value="SECBCHAPRONE"/>
</dbReference>
<evidence type="ECO:0000313" key="7">
    <source>
        <dbReference type="EMBL" id="MFC3675572.1"/>
    </source>
</evidence>
<dbReference type="NCBIfam" id="TIGR00809">
    <property type="entry name" value="secB"/>
    <property type="match status" value="1"/>
</dbReference>
<keyword evidence="6" id="KW-0963">Cytoplasm</keyword>
<keyword evidence="8" id="KW-1185">Reference proteome</keyword>
<proteinExistence type="inferred from homology"/>
<evidence type="ECO:0000256" key="5">
    <source>
        <dbReference type="ARBA" id="ARBA00023186"/>
    </source>
</evidence>
<evidence type="ECO:0000256" key="6">
    <source>
        <dbReference type="HAMAP-Rule" id="MF_00821"/>
    </source>
</evidence>
<comment type="similarity">
    <text evidence="1 6">Belongs to the SecB family.</text>
</comment>
<comment type="caution">
    <text evidence="7">The sequence shown here is derived from an EMBL/GenBank/DDBJ whole genome shotgun (WGS) entry which is preliminary data.</text>
</comment>
<comment type="function">
    <text evidence="6">One of the proteins required for the normal export of preproteins out of the cell cytoplasm. It is a molecular chaperone that binds to a subset of precursor proteins, maintaining them in a translocation-competent state. It also specifically binds to its receptor SecA.</text>
</comment>
<dbReference type="PANTHER" id="PTHR36918">
    <property type="match status" value="1"/>
</dbReference>
<evidence type="ECO:0000313" key="8">
    <source>
        <dbReference type="Proteomes" id="UP001595711"/>
    </source>
</evidence>
<evidence type="ECO:0000256" key="1">
    <source>
        <dbReference type="ARBA" id="ARBA00009990"/>
    </source>
</evidence>
<comment type="subunit">
    <text evidence="6">Homotetramer, a dimer of dimers. One homotetramer interacts with 1 SecA dimer.</text>
</comment>
<organism evidence="7 8">
    <name type="scientific">Ferrovibrio xuzhouensis</name>
    <dbReference type="NCBI Taxonomy" id="1576914"/>
    <lineage>
        <taxon>Bacteria</taxon>
        <taxon>Pseudomonadati</taxon>
        <taxon>Pseudomonadota</taxon>
        <taxon>Alphaproteobacteria</taxon>
        <taxon>Rhodospirillales</taxon>
        <taxon>Rhodospirillaceae</taxon>
        <taxon>Ferrovibrio</taxon>
    </lineage>
</organism>
<gene>
    <name evidence="6 7" type="primary">secB</name>
    <name evidence="7" type="ORF">ACFOOQ_08465</name>
</gene>
<dbReference type="Pfam" id="PF02556">
    <property type="entry name" value="SecB"/>
    <property type="match status" value="1"/>
</dbReference>
<dbReference type="NCBIfam" id="NF004392">
    <property type="entry name" value="PRK05751.1-3"/>
    <property type="match status" value="1"/>
</dbReference>
<dbReference type="InterPro" id="IPR035958">
    <property type="entry name" value="SecB-like_sf"/>
</dbReference>